<evidence type="ECO:0000256" key="1">
    <source>
        <dbReference type="ARBA" id="ARBA00004651"/>
    </source>
</evidence>
<dbReference type="InterPro" id="IPR010920">
    <property type="entry name" value="LSM_dom_sf"/>
</dbReference>
<dbReference type="PANTHER" id="PTHR30566:SF25">
    <property type="entry name" value="INNER MEMBRANE PROTEIN"/>
    <property type="match status" value="1"/>
</dbReference>
<dbReference type="SUPFAM" id="SSF50182">
    <property type="entry name" value="Sm-like ribonucleoproteins"/>
    <property type="match status" value="1"/>
</dbReference>
<feature type="transmembrane region" description="Helical" evidence="7">
    <location>
        <begin position="132"/>
        <end position="152"/>
    </location>
</feature>
<feature type="transmembrane region" description="Helical" evidence="7">
    <location>
        <begin position="164"/>
        <end position="192"/>
    </location>
</feature>
<evidence type="ECO:0000313" key="12">
    <source>
        <dbReference type="Proteomes" id="UP001501207"/>
    </source>
</evidence>
<evidence type="ECO:0000256" key="7">
    <source>
        <dbReference type="SAM" id="Phobius"/>
    </source>
</evidence>
<dbReference type="Pfam" id="PF00924">
    <property type="entry name" value="MS_channel_2nd"/>
    <property type="match status" value="1"/>
</dbReference>
<evidence type="ECO:0000256" key="3">
    <source>
        <dbReference type="ARBA" id="ARBA00022475"/>
    </source>
</evidence>
<dbReference type="InterPro" id="IPR006685">
    <property type="entry name" value="MscS_channel_2nd"/>
</dbReference>
<evidence type="ECO:0000256" key="5">
    <source>
        <dbReference type="ARBA" id="ARBA00022989"/>
    </source>
</evidence>
<evidence type="ECO:0000259" key="8">
    <source>
        <dbReference type="Pfam" id="PF00924"/>
    </source>
</evidence>
<dbReference type="InterPro" id="IPR023408">
    <property type="entry name" value="MscS_beta-dom_sf"/>
</dbReference>
<dbReference type="SUPFAM" id="SSF82689">
    <property type="entry name" value="Mechanosensitive channel protein MscS (YggB), C-terminal domain"/>
    <property type="match status" value="1"/>
</dbReference>
<dbReference type="PANTHER" id="PTHR30566">
    <property type="entry name" value="YNAI-RELATED MECHANOSENSITIVE ION CHANNEL"/>
    <property type="match status" value="1"/>
</dbReference>
<dbReference type="InterPro" id="IPR011066">
    <property type="entry name" value="MscS_channel_C_sf"/>
</dbReference>
<proteinExistence type="inferred from homology"/>
<feature type="transmembrane region" description="Helical" evidence="7">
    <location>
        <begin position="90"/>
        <end position="111"/>
    </location>
</feature>
<reference evidence="12" key="1">
    <citation type="journal article" date="2019" name="Int. J. Syst. Evol. Microbiol.">
        <title>The Global Catalogue of Microorganisms (GCM) 10K type strain sequencing project: providing services to taxonomists for standard genome sequencing and annotation.</title>
        <authorList>
            <consortium name="The Broad Institute Genomics Platform"/>
            <consortium name="The Broad Institute Genome Sequencing Center for Infectious Disease"/>
            <person name="Wu L."/>
            <person name="Ma J."/>
        </authorList>
    </citation>
    <scope>NUCLEOTIDE SEQUENCE [LARGE SCALE GENOMIC DNA]</scope>
    <source>
        <strain evidence="12">JCM 17664</strain>
    </source>
</reference>
<evidence type="ECO:0000259" key="10">
    <source>
        <dbReference type="Pfam" id="PF21088"/>
    </source>
</evidence>
<dbReference type="Gene3D" id="2.30.30.60">
    <property type="match status" value="1"/>
</dbReference>
<dbReference type="Pfam" id="PF21088">
    <property type="entry name" value="MS_channel_1st"/>
    <property type="match status" value="1"/>
</dbReference>
<dbReference type="RefSeq" id="WP_344974571.1">
    <property type="nucleotide sequence ID" value="NZ_BAABFN010000001.1"/>
</dbReference>
<evidence type="ECO:0000313" key="11">
    <source>
        <dbReference type="EMBL" id="GAA4302063.1"/>
    </source>
</evidence>
<feature type="transmembrane region" description="Helical" evidence="7">
    <location>
        <begin position="17"/>
        <end position="35"/>
    </location>
</feature>
<protein>
    <submittedName>
        <fullName evidence="11">Mechanosensitive ion channel family protein</fullName>
    </submittedName>
</protein>
<feature type="domain" description="Mechanosensitive ion channel MscS C-terminal" evidence="9">
    <location>
        <begin position="252"/>
        <end position="337"/>
    </location>
</feature>
<organism evidence="11 12">
    <name type="scientific">Compostibacter hankyongensis</name>
    <dbReference type="NCBI Taxonomy" id="1007089"/>
    <lineage>
        <taxon>Bacteria</taxon>
        <taxon>Pseudomonadati</taxon>
        <taxon>Bacteroidota</taxon>
        <taxon>Chitinophagia</taxon>
        <taxon>Chitinophagales</taxon>
        <taxon>Chitinophagaceae</taxon>
        <taxon>Compostibacter</taxon>
    </lineage>
</organism>
<keyword evidence="5 7" id="KW-1133">Transmembrane helix</keyword>
<evidence type="ECO:0000256" key="6">
    <source>
        <dbReference type="ARBA" id="ARBA00023136"/>
    </source>
</evidence>
<dbReference type="SUPFAM" id="SSF82861">
    <property type="entry name" value="Mechanosensitive channel protein MscS (YggB), transmembrane region"/>
    <property type="match status" value="1"/>
</dbReference>
<gene>
    <name evidence="11" type="ORF">GCM10023143_04230</name>
</gene>
<comment type="subcellular location">
    <subcellularLocation>
        <location evidence="1">Cell membrane</location>
        <topology evidence="1">Multi-pass membrane protein</topology>
    </subcellularLocation>
</comment>
<keyword evidence="6 7" id="KW-0472">Membrane</keyword>
<dbReference type="EMBL" id="BAABFN010000001">
    <property type="protein sequence ID" value="GAA4302063.1"/>
    <property type="molecule type" value="Genomic_DNA"/>
</dbReference>
<dbReference type="Pfam" id="PF21082">
    <property type="entry name" value="MS_channel_3rd"/>
    <property type="match status" value="1"/>
</dbReference>
<dbReference type="InterPro" id="IPR049278">
    <property type="entry name" value="MS_channel_C"/>
</dbReference>
<evidence type="ECO:0000256" key="4">
    <source>
        <dbReference type="ARBA" id="ARBA00022692"/>
    </source>
</evidence>
<feature type="transmembrane region" description="Helical" evidence="7">
    <location>
        <begin position="56"/>
        <end position="78"/>
    </location>
</feature>
<keyword evidence="12" id="KW-1185">Reference proteome</keyword>
<evidence type="ECO:0000259" key="9">
    <source>
        <dbReference type="Pfam" id="PF21082"/>
    </source>
</evidence>
<accession>A0ABP8FEX7</accession>
<sequence length="367" mass="41971">MTHWSDTLYWNNSLRDYLVALLIIIIGLVAVKLLRSIVLGRVRRWARNTSSTLDDFILKLMEKAVLPALYLAVIYGGIRTLNLSATVENVLRIAIVVVLTFFGIRLVVSALEYGLNSYLSKEKKGGERRKELRGMLIIINVILWSVGIIFLFDNLGFDVTTVLTGLGIGGIAIALAAQTILGDLFAYFVIFFDRPFEIGDFIIVEDKLGSIEHIGVKTTRIRSLWGEELIYSNKLLTDSWIHNYKRMERRRIVFQLDISYLTPADKLEQIPARIRRIIESQERVQFDRAHFASYTEFSLKFEVVYYVLTSDYNVYMDIQQAINLALFREFAAEGIRFAHPLRSLVTPDPVTGQPRPLTVELKAERVS</sequence>
<keyword evidence="4 7" id="KW-0812">Transmembrane</keyword>
<dbReference type="InterPro" id="IPR049142">
    <property type="entry name" value="MS_channel_1st"/>
</dbReference>
<name>A0ABP8FEX7_9BACT</name>
<dbReference type="Gene3D" id="3.30.70.100">
    <property type="match status" value="1"/>
</dbReference>
<comment type="similarity">
    <text evidence="2">Belongs to the MscS (TC 1.A.23) family.</text>
</comment>
<feature type="domain" description="Mechanosensitive ion channel MscS" evidence="8">
    <location>
        <begin position="179"/>
        <end position="246"/>
    </location>
</feature>
<dbReference type="Proteomes" id="UP001501207">
    <property type="component" value="Unassembled WGS sequence"/>
</dbReference>
<keyword evidence="3" id="KW-1003">Cell membrane</keyword>
<evidence type="ECO:0000256" key="2">
    <source>
        <dbReference type="ARBA" id="ARBA00008017"/>
    </source>
</evidence>
<dbReference type="InterPro" id="IPR011014">
    <property type="entry name" value="MscS_channel_TM-2"/>
</dbReference>
<feature type="domain" description="Mechanosensitive ion channel transmembrane helices 2/3" evidence="10">
    <location>
        <begin position="138"/>
        <end position="178"/>
    </location>
</feature>
<dbReference type="Gene3D" id="1.10.287.1260">
    <property type="match status" value="1"/>
</dbReference>
<comment type="caution">
    <text evidence="11">The sequence shown here is derived from an EMBL/GenBank/DDBJ whole genome shotgun (WGS) entry which is preliminary data.</text>
</comment>